<gene>
    <name evidence="2" type="ORF">QX249_24600</name>
</gene>
<name>A0AAW8Q8H0_VIBPH</name>
<keyword evidence="1" id="KW-0812">Transmembrane</keyword>
<sequence length="119" mass="13300">MQIEVKSNSKTSAITAYILLGLGIISMGITGIIALIIAHIEGKAYEDKDPLLADHFRFIKRTGWYAILWSTISIILSFAVVGFFTLFITIVWALYRCVKGYCALGRNEFMYGEPSLKAE</sequence>
<dbReference type="EMBL" id="JAUHGG010000012">
    <property type="protein sequence ID" value="MDS1823825.1"/>
    <property type="molecule type" value="Genomic_DNA"/>
</dbReference>
<comment type="caution">
    <text evidence="2">The sequence shown here is derived from an EMBL/GenBank/DDBJ whole genome shotgun (WGS) entry which is preliminary data.</text>
</comment>
<dbReference type="Proteomes" id="UP001253193">
    <property type="component" value="Unassembled WGS sequence"/>
</dbReference>
<accession>A0AAW8Q8H0</accession>
<evidence type="ECO:0000313" key="2">
    <source>
        <dbReference type="EMBL" id="MDS1823825.1"/>
    </source>
</evidence>
<feature type="transmembrane region" description="Helical" evidence="1">
    <location>
        <begin position="14"/>
        <end position="38"/>
    </location>
</feature>
<dbReference type="RefSeq" id="WP_311020895.1">
    <property type="nucleotide sequence ID" value="NZ_JAUHGG010000012.1"/>
</dbReference>
<evidence type="ECO:0000313" key="3">
    <source>
        <dbReference type="Proteomes" id="UP001253193"/>
    </source>
</evidence>
<dbReference type="AlphaFoldDB" id="A0AAW8Q8H0"/>
<proteinExistence type="predicted"/>
<organism evidence="2 3">
    <name type="scientific">Vibrio parahaemolyticus</name>
    <dbReference type="NCBI Taxonomy" id="670"/>
    <lineage>
        <taxon>Bacteria</taxon>
        <taxon>Pseudomonadati</taxon>
        <taxon>Pseudomonadota</taxon>
        <taxon>Gammaproteobacteria</taxon>
        <taxon>Vibrionales</taxon>
        <taxon>Vibrionaceae</taxon>
        <taxon>Vibrio</taxon>
    </lineage>
</organism>
<feature type="transmembrane region" description="Helical" evidence="1">
    <location>
        <begin position="66"/>
        <end position="95"/>
    </location>
</feature>
<evidence type="ECO:0000256" key="1">
    <source>
        <dbReference type="SAM" id="Phobius"/>
    </source>
</evidence>
<keyword evidence="1" id="KW-1133">Transmembrane helix</keyword>
<reference evidence="2" key="1">
    <citation type="submission" date="2023-06" db="EMBL/GenBank/DDBJ databases">
        <title>Genomic Diversity of Vibrio spp. and Metagenomic Analysis of Pathogens in Florida Gulf Coastal Waters Following Hurricane Ian.</title>
        <authorList>
            <person name="Brumfield K.D."/>
        </authorList>
    </citation>
    <scope>NUCLEOTIDE SEQUENCE</scope>
    <source>
        <strain evidence="2">WBS2B-138</strain>
    </source>
</reference>
<keyword evidence="1" id="KW-0472">Membrane</keyword>
<evidence type="ECO:0008006" key="4">
    <source>
        <dbReference type="Google" id="ProtNLM"/>
    </source>
</evidence>
<protein>
    <recommendedName>
        <fullName evidence="4">DUF4870 domain-containing protein</fullName>
    </recommendedName>
</protein>